<dbReference type="PANTHER" id="PTHR44196">
    <property type="entry name" value="DEHYDROGENASE/REDUCTASE SDR FAMILY MEMBER 7B"/>
    <property type="match status" value="1"/>
</dbReference>
<name>A0A1G9LB96_9RHOB</name>
<dbReference type="InterPro" id="IPR036291">
    <property type="entry name" value="NAD(P)-bd_dom_sf"/>
</dbReference>
<dbReference type="OrthoDB" id="9810935at2"/>
<dbReference type="Proteomes" id="UP000199555">
    <property type="component" value="Unassembled WGS sequence"/>
</dbReference>
<evidence type="ECO:0000313" key="3">
    <source>
        <dbReference type="EMBL" id="SDL59251.1"/>
    </source>
</evidence>
<dbReference type="PANTHER" id="PTHR44196:SF1">
    <property type="entry name" value="DEHYDROGENASE_REDUCTASE SDR FAMILY MEMBER 7B"/>
    <property type="match status" value="1"/>
</dbReference>
<dbReference type="InterPro" id="IPR002347">
    <property type="entry name" value="SDR_fam"/>
</dbReference>
<dbReference type="AlphaFoldDB" id="A0A1G9LB96"/>
<dbReference type="STRING" id="525640.SAMN04487971_11430"/>
<dbReference type="Pfam" id="PF00106">
    <property type="entry name" value="adh_short"/>
    <property type="match status" value="1"/>
</dbReference>
<comment type="similarity">
    <text evidence="1">Belongs to the short-chain dehydrogenases/reductases (SDR) family.</text>
</comment>
<dbReference type="EMBL" id="FNGE01000014">
    <property type="protein sequence ID" value="SDL59251.1"/>
    <property type="molecule type" value="Genomic_DNA"/>
</dbReference>
<proteinExistence type="inferred from homology"/>
<reference evidence="4" key="1">
    <citation type="submission" date="2016-10" db="EMBL/GenBank/DDBJ databases">
        <authorList>
            <person name="Varghese N."/>
            <person name="Submissions S."/>
        </authorList>
    </citation>
    <scope>NUCLEOTIDE SEQUENCE [LARGE SCALE GENOMIC DNA]</scope>
    <source>
        <strain evidence="4">CGMCC 1.7655</strain>
    </source>
</reference>
<evidence type="ECO:0000313" key="4">
    <source>
        <dbReference type="Proteomes" id="UP000199555"/>
    </source>
</evidence>
<dbReference type="GO" id="GO:0016491">
    <property type="term" value="F:oxidoreductase activity"/>
    <property type="evidence" value="ECO:0007669"/>
    <property type="project" value="UniProtKB-KW"/>
</dbReference>
<sequence length="224" mass="23842">MTGKTLFITGASSGIGAATARMAVARGWRVGLFARREDRLRDLVGELGADNALALPGDVTQMADQQAALQRMTEAFGPLHAAFANAGRGLDAPGTEGGDVDEWQDMIRINILGLLFTAKAALPFLKETQGHLLMTGSAAGRIHIKGSVYGASKWFVHGYGGNLAEEMREWGGRCTVIAPGMVDTEFFDEAKPKAIRPDEVAGAALYALEAGDHAAVREVFLMPR</sequence>
<evidence type="ECO:0000256" key="1">
    <source>
        <dbReference type="ARBA" id="ARBA00006484"/>
    </source>
</evidence>
<dbReference type="Gene3D" id="3.40.50.720">
    <property type="entry name" value="NAD(P)-binding Rossmann-like Domain"/>
    <property type="match status" value="1"/>
</dbReference>
<protein>
    <submittedName>
        <fullName evidence="3">NADP-dependent 3-hydroxy acid dehydrogenase YdfG</fullName>
    </submittedName>
</protein>
<dbReference type="PRINTS" id="PR00081">
    <property type="entry name" value="GDHRDH"/>
</dbReference>
<keyword evidence="2" id="KW-0560">Oxidoreductase</keyword>
<dbReference type="RefSeq" id="WP_090756860.1">
    <property type="nucleotide sequence ID" value="NZ_FNGE01000014.1"/>
</dbReference>
<organism evidence="3 4">
    <name type="scientific">Paracoccus chinensis</name>
    <dbReference type="NCBI Taxonomy" id="525640"/>
    <lineage>
        <taxon>Bacteria</taxon>
        <taxon>Pseudomonadati</taxon>
        <taxon>Pseudomonadota</taxon>
        <taxon>Alphaproteobacteria</taxon>
        <taxon>Rhodobacterales</taxon>
        <taxon>Paracoccaceae</taxon>
        <taxon>Paracoccus</taxon>
    </lineage>
</organism>
<accession>A0A1G9LB96</accession>
<dbReference type="SUPFAM" id="SSF51735">
    <property type="entry name" value="NAD(P)-binding Rossmann-fold domains"/>
    <property type="match status" value="1"/>
</dbReference>
<evidence type="ECO:0000256" key="2">
    <source>
        <dbReference type="ARBA" id="ARBA00023002"/>
    </source>
</evidence>
<keyword evidence="4" id="KW-1185">Reference proteome</keyword>
<gene>
    <name evidence="3" type="ORF">SAMN04487971_11430</name>
</gene>
<dbReference type="GO" id="GO:0016020">
    <property type="term" value="C:membrane"/>
    <property type="evidence" value="ECO:0007669"/>
    <property type="project" value="TreeGrafter"/>
</dbReference>